<gene>
    <name evidence="1" type="ORF">JOC95_003018</name>
</gene>
<protein>
    <recommendedName>
        <fullName evidence="3">Cytoplasmic protein</fullName>
    </recommendedName>
</protein>
<reference evidence="1 2" key="1">
    <citation type="submission" date="2021-01" db="EMBL/GenBank/DDBJ databases">
        <title>Genomic Encyclopedia of Type Strains, Phase IV (KMG-IV): sequencing the most valuable type-strain genomes for metagenomic binning, comparative biology and taxonomic classification.</title>
        <authorList>
            <person name="Goeker M."/>
        </authorList>
    </citation>
    <scope>NUCLEOTIDE SEQUENCE [LARGE SCALE GENOMIC DNA]</scope>
    <source>
        <strain evidence="1 2">DSM 25879</strain>
    </source>
</reference>
<proteinExistence type="predicted"/>
<evidence type="ECO:0008006" key="3">
    <source>
        <dbReference type="Google" id="ProtNLM"/>
    </source>
</evidence>
<dbReference type="RefSeq" id="WP_204417824.1">
    <property type="nucleotide sequence ID" value="NZ_JAFBED010000006.1"/>
</dbReference>
<sequence length="81" mass="9285">MENALKKAHSFSSRHRKELESGKVCGCFYCLKIFSPKEIEEWCDNGDTALCPYCGIDSVIGDNSGYPITGKFLKDMHHYWF</sequence>
<accession>A0ABS2P2H0</accession>
<name>A0ABS2P2H0_9BACI</name>
<dbReference type="EMBL" id="JAFBED010000006">
    <property type="protein sequence ID" value="MBM7621145.1"/>
    <property type="molecule type" value="Genomic_DNA"/>
</dbReference>
<evidence type="ECO:0000313" key="1">
    <source>
        <dbReference type="EMBL" id="MBM7621145.1"/>
    </source>
</evidence>
<evidence type="ECO:0000313" key="2">
    <source>
        <dbReference type="Proteomes" id="UP000737402"/>
    </source>
</evidence>
<comment type="caution">
    <text evidence="1">The sequence shown here is derived from an EMBL/GenBank/DDBJ whole genome shotgun (WGS) entry which is preliminary data.</text>
</comment>
<dbReference type="Proteomes" id="UP000737402">
    <property type="component" value="Unassembled WGS sequence"/>
</dbReference>
<organism evidence="1 2">
    <name type="scientific">Sutcliffiella tianshenii</name>
    <dbReference type="NCBI Taxonomy" id="1463404"/>
    <lineage>
        <taxon>Bacteria</taxon>
        <taxon>Bacillati</taxon>
        <taxon>Bacillota</taxon>
        <taxon>Bacilli</taxon>
        <taxon>Bacillales</taxon>
        <taxon>Bacillaceae</taxon>
        <taxon>Sutcliffiella</taxon>
    </lineage>
</organism>
<keyword evidence="2" id="KW-1185">Reference proteome</keyword>